<keyword evidence="3 6" id="KW-0479">Metal-binding</keyword>
<dbReference type="SUPFAM" id="SSF51556">
    <property type="entry name" value="Metallo-dependent hydrolases"/>
    <property type="match status" value="1"/>
</dbReference>
<dbReference type="Proteomes" id="UP000831151">
    <property type="component" value="Chromosome"/>
</dbReference>
<feature type="binding site" evidence="6">
    <location>
        <position position="292"/>
    </location>
    <ligand>
        <name>Zn(2+)</name>
        <dbReference type="ChEBI" id="CHEBI:29105"/>
        <label>1</label>
    </ligand>
</feature>
<comment type="similarity">
    <text evidence="2 6">Belongs to the metallo-dependent hydrolases superfamily. DHOase family. Class I DHOase subfamily.</text>
</comment>
<dbReference type="SUPFAM" id="SSF51338">
    <property type="entry name" value="Composite domain of metallo-dependent hydrolases"/>
    <property type="match status" value="1"/>
</dbReference>
<name>A0A9E7DJ42_9FIRM</name>
<protein>
    <recommendedName>
        <fullName evidence="6">Dihydroorotase</fullName>
        <shortName evidence="6">DHOase</shortName>
        <ecNumber evidence="6">3.5.2.3</ecNumber>
    </recommendedName>
</protein>
<dbReference type="InterPro" id="IPR011059">
    <property type="entry name" value="Metal-dep_hydrolase_composite"/>
</dbReference>
<evidence type="ECO:0000259" key="7">
    <source>
        <dbReference type="Pfam" id="PF01979"/>
    </source>
</evidence>
<keyword evidence="6" id="KW-0862">Zinc</keyword>
<evidence type="ECO:0000256" key="6">
    <source>
        <dbReference type="HAMAP-Rule" id="MF_00220"/>
    </source>
</evidence>
<dbReference type="Pfam" id="PF01979">
    <property type="entry name" value="Amidohydro_1"/>
    <property type="match status" value="1"/>
</dbReference>
<gene>
    <name evidence="6" type="primary">pyrC</name>
    <name evidence="8" type="ORF">M1R53_06900</name>
</gene>
<dbReference type="InterPro" id="IPR032466">
    <property type="entry name" value="Metal_Hydrolase"/>
</dbReference>
<feature type="binding site" evidence="6">
    <location>
        <position position="58"/>
    </location>
    <ligand>
        <name>Zn(2+)</name>
        <dbReference type="ChEBI" id="CHEBI:29105"/>
        <label>1</label>
    </ligand>
</feature>
<dbReference type="InterPro" id="IPR004722">
    <property type="entry name" value="DHOase"/>
</dbReference>
<comment type="catalytic activity">
    <reaction evidence="6">
        <text>(S)-dihydroorotate + H2O = N-carbamoyl-L-aspartate + H(+)</text>
        <dbReference type="Rhea" id="RHEA:24296"/>
        <dbReference type="ChEBI" id="CHEBI:15377"/>
        <dbReference type="ChEBI" id="CHEBI:15378"/>
        <dbReference type="ChEBI" id="CHEBI:30864"/>
        <dbReference type="ChEBI" id="CHEBI:32814"/>
        <dbReference type="EC" id="3.5.2.3"/>
    </reaction>
</comment>
<dbReference type="GO" id="GO:0004038">
    <property type="term" value="F:allantoinase activity"/>
    <property type="evidence" value="ECO:0007669"/>
    <property type="project" value="TreeGrafter"/>
</dbReference>
<dbReference type="GO" id="GO:0004151">
    <property type="term" value="F:dihydroorotase activity"/>
    <property type="evidence" value="ECO:0007669"/>
    <property type="project" value="UniProtKB-UniRule"/>
</dbReference>
<keyword evidence="4 6" id="KW-0378">Hydrolase</keyword>
<comment type="pathway">
    <text evidence="6">Pyrimidine metabolism; UMP biosynthesis via de novo pathway; (S)-dihydroorotate from bicarbonate: step 3/3.</text>
</comment>
<organism evidence="8 9">
    <name type="scientific">Fenollaria massiliensis</name>
    <dbReference type="NCBI Taxonomy" id="938288"/>
    <lineage>
        <taxon>Bacteria</taxon>
        <taxon>Bacillati</taxon>
        <taxon>Bacillota</taxon>
        <taxon>Clostridia</taxon>
        <taxon>Eubacteriales</taxon>
        <taxon>Fenollaria</taxon>
    </lineage>
</organism>
<feature type="binding site" evidence="6">
    <location>
        <position position="219"/>
    </location>
    <ligand>
        <name>Zn(2+)</name>
        <dbReference type="ChEBI" id="CHEBI:29105"/>
        <label>2</label>
    </ligand>
</feature>
<dbReference type="InterPro" id="IPR006680">
    <property type="entry name" value="Amidohydro-rel"/>
</dbReference>
<feature type="binding site" evidence="6">
    <location>
        <position position="149"/>
    </location>
    <ligand>
        <name>Zn(2+)</name>
        <dbReference type="ChEBI" id="CHEBI:29105"/>
        <label>2</label>
    </ligand>
</feature>
<evidence type="ECO:0000313" key="9">
    <source>
        <dbReference type="Proteomes" id="UP000831151"/>
    </source>
</evidence>
<feature type="binding site" evidence="6">
    <location>
        <position position="176"/>
    </location>
    <ligand>
        <name>Zn(2+)</name>
        <dbReference type="ChEBI" id="CHEBI:29105"/>
        <label>2</label>
    </ligand>
</feature>
<dbReference type="Gene3D" id="2.30.40.10">
    <property type="entry name" value="Urease, subunit C, domain 1"/>
    <property type="match status" value="1"/>
</dbReference>
<keyword evidence="5 6" id="KW-0665">Pyrimidine biosynthesis</keyword>
<dbReference type="GO" id="GO:0006145">
    <property type="term" value="P:purine nucleobase catabolic process"/>
    <property type="evidence" value="ECO:0007669"/>
    <property type="project" value="TreeGrafter"/>
</dbReference>
<dbReference type="AlphaFoldDB" id="A0A9E7DJ42"/>
<dbReference type="EMBL" id="CP096649">
    <property type="protein sequence ID" value="UQK58964.1"/>
    <property type="molecule type" value="Genomic_DNA"/>
</dbReference>
<dbReference type="CDD" id="cd01317">
    <property type="entry name" value="DHOase_IIa"/>
    <property type="match status" value="1"/>
</dbReference>
<dbReference type="EC" id="3.5.2.3" evidence="6"/>
<comment type="function">
    <text evidence="1 6">Catalyzes the reversible cyclization of carbamoyl aspartate to dihydroorotate.</text>
</comment>
<dbReference type="Gene3D" id="3.20.20.140">
    <property type="entry name" value="Metal-dependent hydrolases"/>
    <property type="match status" value="1"/>
</dbReference>
<evidence type="ECO:0000256" key="1">
    <source>
        <dbReference type="ARBA" id="ARBA00002368"/>
    </source>
</evidence>
<dbReference type="GO" id="GO:0044205">
    <property type="term" value="P:'de novo' UMP biosynthetic process"/>
    <property type="evidence" value="ECO:0007669"/>
    <property type="project" value="UniProtKB-UniRule"/>
</dbReference>
<dbReference type="HAMAP" id="MF_00220_B">
    <property type="entry name" value="PyrC_classI_B"/>
    <property type="match status" value="1"/>
</dbReference>
<feature type="binding site" evidence="6">
    <location>
        <position position="265"/>
    </location>
    <ligand>
        <name>substrate</name>
    </ligand>
</feature>
<evidence type="ECO:0000256" key="5">
    <source>
        <dbReference type="ARBA" id="ARBA00022975"/>
    </source>
</evidence>
<reference evidence="8" key="1">
    <citation type="submission" date="2022-04" db="EMBL/GenBank/DDBJ databases">
        <title>Complete genome sequences of Ezakiella coagulans and Fenollaria massiliensis.</title>
        <authorList>
            <person name="France M.T."/>
            <person name="Clifford J."/>
            <person name="Narina S."/>
            <person name="Rutt L."/>
            <person name="Ravel J."/>
        </authorList>
    </citation>
    <scope>NUCLEOTIDE SEQUENCE</scope>
    <source>
        <strain evidence="8">C0061C2</strain>
    </source>
</reference>
<comment type="caution">
    <text evidence="6">Lacks conserved residue(s) required for the propagation of feature annotation.</text>
</comment>
<dbReference type="RefSeq" id="WP_249242499.1">
    <property type="nucleotide sequence ID" value="NZ_CP096649.1"/>
</dbReference>
<dbReference type="NCBIfam" id="TIGR00857">
    <property type="entry name" value="pyrC_multi"/>
    <property type="match status" value="1"/>
</dbReference>
<dbReference type="GO" id="GO:0008270">
    <property type="term" value="F:zinc ion binding"/>
    <property type="evidence" value="ECO:0007669"/>
    <property type="project" value="UniProtKB-UniRule"/>
</dbReference>
<evidence type="ECO:0000256" key="3">
    <source>
        <dbReference type="ARBA" id="ARBA00022723"/>
    </source>
</evidence>
<dbReference type="InterPro" id="IPR002195">
    <property type="entry name" value="Dihydroorotase_CS"/>
</dbReference>
<feature type="domain" description="Amidohydrolase-related" evidence="7">
    <location>
        <begin position="53"/>
        <end position="406"/>
    </location>
</feature>
<dbReference type="PROSITE" id="PS00483">
    <property type="entry name" value="DIHYDROOROTASE_2"/>
    <property type="match status" value="1"/>
</dbReference>
<feature type="binding site" evidence="6">
    <location>
        <begin position="60"/>
        <end position="62"/>
    </location>
    <ligand>
        <name>substrate</name>
    </ligand>
</feature>
<feature type="binding site" evidence="6">
    <location>
        <position position="149"/>
    </location>
    <ligand>
        <name>Zn(2+)</name>
        <dbReference type="ChEBI" id="CHEBI:29105"/>
        <label>1</label>
    </ligand>
</feature>
<dbReference type="PANTHER" id="PTHR43668">
    <property type="entry name" value="ALLANTOINASE"/>
    <property type="match status" value="1"/>
</dbReference>
<feature type="active site" evidence="6">
    <location>
        <position position="292"/>
    </location>
</feature>
<dbReference type="InterPro" id="IPR050138">
    <property type="entry name" value="DHOase/Allantoinase_Hydrolase"/>
</dbReference>
<dbReference type="PANTHER" id="PTHR43668:SF2">
    <property type="entry name" value="ALLANTOINASE"/>
    <property type="match status" value="1"/>
</dbReference>
<sequence>MLIKNINFIDTINDSITKVDMLVANGVVTAIEEHIDSDDACVIDGNGLYISHGLIDTHVHFRDPGQTYKEDLATGAAAAKRGGYTAVLLMANTKPVVDSAEILEDILNRSKNLGISIYQNATVTKGMLGEELVDMDALHKAGAIGFTDDGKPIMKAKLLYDALIEAKKYDAPISLHEEDPFFIKKAGKNETAPAIAEAVMVARDAYLAVKAVSKLNFQHISSADSLEIIRNYKKYTDKIFAEVTPHHFTLTEEAVEKHGTLAKMNPPLRTAADREAIIEAIKDGTIDIIATDHAPHAAEEKAKDFFSAPSGIIGLETALPLAISELHHKHGIDLIKIIKMLTINPARLYGLEEGSIKVGSKADLVIFDINKEFIYEKSSSKSQNSPFLGEKLKGKVIYTIKNGEVVYSEDDRFNC</sequence>
<accession>A0A9E7DJ42</accession>
<feature type="binding site" evidence="6">
    <location>
        <position position="92"/>
    </location>
    <ligand>
        <name>substrate</name>
    </ligand>
</feature>
<dbReference type="GO" id="GO:0005737">
    <property type="term" value="C:cytoplasm"/>
    <property type="evidence" value="ECO:0007669"/>
    <property type="project" value="TreeGrafter"/>
</dbReference>
<evidence type="ECO:0000256" key="4">
    <source>
        <dbReference type="ARBA" id="ARBA00022801"/>
    </source>
</evidence>
<proteinExistence type="inferred from homology"/>
<dbReference type="KEGG" id="fms:M1R53_06900"/>
<keyword evidence="9" id="KW-1185">Reference proteome</keyword>
<comment type="cofactor">
    <cofactor evidence="6">
        <name>Zn(2+)</name>
        <dbReference type="ChEBI" id="CHEBI:29105"/>
    </cofactor>
    <text evidence="6">Binds 2 Zn(2+) ions per subunit.</text>
</comment>
<evidence type="ECO:0000313" key="8">
    <source>
        <dbReference type="EMBL" id="UQK58964.1"/>
    </source>
</evidence>
<feature type="binding site" evidence="6">
    <location>
        <position position="296"/>
    </location>
    <ligand>
        <name>substrate</name>
    </ligand>
</feature>
<evidence type="ECO:0000256" key="2">
    <source>
        <dbReference type="ARBA" id="ARBA00010286"/>
    </source>
</evidence>
<feature type="binding site" evidence="6">
    <location>
        <position position="60"/>
    </location>
    <ligand>
        <name>Zn(2+)</name>
        <dbReference type="ChEBI" id="CHEBI:29105"/>
        <label>1</label>
    </ligand>
</feature>